<gene>
    <name evidence="2" type="ORF">D6D85_14650</name>
</gene>
<keyword evidence="3" id="KW-1185">Reference proteome</keyword>
<name>A0A429GEM8_9CREN</name>
<dbReference type="InterPro" id="IPR052548">
    <property type="entry name" value="Type_VII_TA_antitoxin"/>
</dbReference>
<accession>A0A429GEM8</accession>
<feature type="domain" description="Polymerase beta nucleotidyltransferase" evidence="1">
    <location>
        <begin position="14"/>
        <end position="84"/>
    </location>
</feature>
<comment type="caution">
    <text evidence="2">The sequence shown here is derived from an EMBL/GenBank/DDBJ whole genome shotgun (WGS) entry which is preliminary data.</text>
</comment>
<organism evidence="2 3">
    <name type="scientific">Candidatus Methanodesulfokora washburnensis</name>
    <dbReference type="NCBI Taxonomy" id="2478471"/>
    <lineage>
        <taxon>Archaea</taxon>
        <taxon>Thermoproteota</taxon>
        <taxon>Candidatus Korarchaeia</taxon>
        <taxon>Candidatus Korarchaeia incertae sedis</taxon>
        <taxon>Candidatus Methanodesulfokora</taxon>
    </lineage>
</organism>
<dbReference type="AlphaFoldDB" id="A0A429GEM8"/>
<sequence length="149" mass="17608">MMELELVHEACENLVKQLGDKIVAVSLFGSMARGEASDRSDLDFFVVVRNFRDKDRRFKIYHCLHSVVKRDLTVIDADEDKLFRNDLEINSLLLNIIWDSIILYDPSGRLRELFERVKNAVKDKLERYRTRDGKYGWKPRTKEFKAIEL</sequence>
<dbReference type="PANTHER" id="PTHR33933">
    <property type="entry name" value="NUCLEOTIDYLTRANSFERASE"/>
    <property type="match status" value="1"/>
</dbReference>
<reference evidence="2 3" key="1">
    <citation type="submission" date="2018-10" db="EMBL/GenBank/DDBJ databases">
        <title>Co-occurring genomic capacity for anaerobic methane metabolism and dissimilatory sulfite reduction discovered in the Korarchaeota.</title>
        <authorList>
            <person name="Mckay L.J."/>
            <person name="Dlakic M."/>
            <person name="Fields M.W."/>
            <person name="Delmont T.O."/>
            <person name="Eren A.M."/>
            <person name="Jay Z.J."/>
            <person name="Klingelsmith K.B."/>
            <person name="Rusch D.B."/>
            <person name="Inskeep W.P."/>
        </authorList>
    </citation>
    <scope>NUCLEOTIDE SEQUENCE [LARGE SCALE GENOMIC DNA]</scope>
    <source>
        <strain evidence="2 3">MDKW</strain>
    </source>
</reference>
<dbReference type="EMBL" id="RCOS01000163">
    <property type="protein sequence ID" value="RSN72235.1"/>
    <property type="molecule type" value="Genomic_DNA"/>
</dbReference>
<dbReference type="InterPro" id="IPR043519">
    <property type="entry name" value="NT_sf"/>
</dbReference>
<dbReference type="Pfam" id="PF18765">
    <property type="entry name" value="Polbeta"/>
    <property type="match status" value="1"/>
</dbReference>
<dbReference type="GO" id="GO:0016740">
    <property type="term" value="F:transferase activity"/>
    <property type="evidence" value="ECO:0007669"/>
    <property type="project" value="UniProtKB-KW"/>
</dbReference>
<protein>
    <submittedName>
        <fullName evidence="2">Nucleotidyltransferase domain-containing protein</fullName>
    </submittedName>
</protein>
<dbReference type="PANTHER" id="PTHR33933:SF1">
    <property type="entry name" value="PROTEIN ADENYLYLTRANSFERASE MNTA-RELATED"/>
    <property type="match status" value="1"/>
</dbReference>
<evidence type="ECO:0000259" key="1">
    <source>
        <dbReference type="Pfam" id="PF18765"/>
    </source>
</evidence>
<dbReference type="CDD" id="cd05403">
    <property type="entry name" value="NT_KNTase_like"/>
    <property type="match status" value="1"/>
</dbReference>
<dbReference type="Proteomes" id="UP000277582">
    <property type="component" value="Unassembled WGS sequence"/>
</dbReference>
<proteinExistence type="predicted"/>
<evidence type="ECO:0000313" key="2">
    <source>
        <dbReference type="EMBL" id="RSN72235.1"/>
    </source>
</evidence>
<evidence type="ECO:0000313" key="3">
    <source>
        <dbReference type="Proteomes" id="UP000277582"/>
    </source>
</evidence>
<dbReference type="InterPro" id="IPR041633">
    <property type="entry name" value="Polbeta"/>
</dbReference>
<dbReference type="Gene3D" id="3.30.460.10">
    <property type="entry name" value="Beta Polymerase, domain 2"/>
    <property type="match status" value="1"/>
</dbReference>
<dbReference type="SUPFAM" id="SSF81301">
    <property type="entry name" value="Nucleotidyltransferase"/>
    <property type="match status" value="1"/>
</dbReference>
<keyword evidence="2" id="KW-0808">Transferase</keyword>